<reference evidence="2" key="1">
    <citation type="submission" date="2020-02" db="EMBL/GenBank/DDBJ databases">
        <authorList>
            <person name="Meier V. D."/>
        </authorList>
    </citation>
    <scope>NUCLEOTIDE SEQUENCE</scope>
    <source>
        <strain evidence="2">AVDCRST_MAG37</strain>
    </source>
</reference>
<dbReference type="EMBL" id="CADCVD010000013">
    <property type="protein sequence ID" value="CAA9425514.1"/>
    <property type="molecule type" value="Genomic_DNA"/>
</dbReference>
<dbReference type="PANTHER" id="PTHR43668:SF2">
    <property type="entry name" value="ALLANTOINASE"/>
    <property type="match status" value="1"/>
</dbReference>
<dbReference type="GO" id="GO:0005737">
    <property type="term" value="C:cytoplasm"/>
    <property type="evidence" value="ECO:0007669"/>
    <property type="project" value="TreeGrafter"/>
</dbReference>
<dbReference type="Gene3D" id="2.30.40.10">
    <property type="entry name" value="Urease, subunit C, domain 1"/>
    <property type="match status" value="1"/>
</dbReference>
<evidence type="ECO:0000259" key="1">
    <source>
        <dbReference type="Pfam" id="PF01979"/>
    </source>
</evidence>
<feature type="domain" description="Amidohydrolase-related" evidence="1">
    <location>
        <begin position="104"/>
        <end position="508"/>
    </location>
</feature>
<dbReference type="SUPFAM" id="SSF51338">
    <property type="entry name" value="Composite domain of metallo-dependent hydrolases"/>
    <property type="match status" value="1"/>
</dbReference>
<dbReference type="Pfam" id="PF01979">
    <property type="entry name" value="Amidohydro_1"/>
    <property type="match status" value="1"/>
</dbReference>
<gene>
    <name evidence="2" type="ORF">AVDCRST_MAG37-224</name>
</gene>
<dbReference type="AlphaFoldDB" id="A0A6J4Q1K6"/>
<dbReference type="InterPro" id="IPR032466">
    <property type="entry name" value="Metal_Hydrolase"/>
</dbReference>
<dbReference type="PANTHER" id="PTHR43668">
    <property type="entry name" value="ALLANTOINASE"/>
    <property type="match status" value="1"/>
</dbReference>
<organism evidence="2">
    <name type="scientific">uncultured Rubrobacteraceae bacterium</name>
    <dbReference type="NCBI Taxonomy" id="349277"/>
    <lineage>
        <taxon>Bacteria</taxon>
        <taxon>Bacillati</taxon>
        <taxon>Actinomycetota</taxon>
        <taxon>Rubrobacteria</taxon>
        <taxon>Rubrobacterales</taxon>
        <taxon>Rubrobacteraceae</taxon>
        <taxon>environmental samples</taxon>
    </lineage>
</organism>
<proteinExistence type="predicted"/>
<dbReference type="Gene3D" id="3.20.20.140">
    <property type="entry name" value="Metal-dependent hydrolases"/>
    <property type="match status" value="1"/>
</dbReference>
<dbReference type="GO" id="GO:0004038">
    <property type="term" value="F:allantoinase activity"/>
    <property type="evidence" value="ECO:0007669"/>
    <property type="project" value="UniProtKB-EC"/>
</dbReference>
<dbReference type="GO" id="GO:0006145">
    <property type="term" value="P:purine nucleobase catabolic process"/>
    <property type="evidence" value="ECO:0007669"/>
    <property type="project" value="TreeGrafter"/>
</dbReference>
<accession>A0A6J4Q1K6</accession>
<dbReference type="InterPro" id="IPR011059">
    <property type="entry name" value="Metal-dep_hydrolase_composite"/>
</dbReference>
<evidence type="ECO:0000313" key="2">
    <source>
        <dbReference type="EMBL" id="CAA9425514.1"/>
    </source>
</evidence>
<dbReference type="EC" id="3.5.2.5" evidence="2"/>
<name>A0A6J4Q1K6_9ACTN</name>
<dbReference type="InterPro" id="IPR050138">
    <property type="entry name" value="DHOase/Allantoinase_Hydrolase"/>
</dbReference>
<keyword evidence="2" id="KW-0378">Hydrolase</keyword>
<dbReference type="SUPFAM" id="SSF51556">
    <property type="entry name" value="Metallo-dependent hydrolases"/>
    <property type="match status" value="1"/>
</dbReference>
<dbReference type="InterPro" id="IPR006680">
    <property type="entry name" value="Amidohydro-rel"/>
</dbReference>
<protein>
    <submittedName>
        <fullName evidence="2">Allantoinase</fullName>
        <ecNumber evidence="2">3.5.2.5</ecNumber>
    </submittedName>
</protein>
<sequence length="537" mass="58950">MPEGFCPRKFIDSYHEIVLLFSIAKRRLFRLEEQITSASFVEAHEGKGLKMGRFDSVVLGGKAVLPGRGAVRVDVGVKDGKISAVGEEFSSQDADEVVDAAGKLVLPGAVDAHFHLGIYRDITEDTKSETISSLAGGVTSVISYFRTGSHYLEKSGPYAEIFPEVLGATNGHSYVDYGYHLAPMMREHVREIERLVNEEGVASFKYYMFYKGLDLAGASSDAKSYTLSEEYDLGHLFEIMEAVAKTQAERARDGSRISLSIHCEQPELIRVFSERVKEEGVLTGLEAYSASRPTLTEHLAVAEVGVLAGHTRCPINFLHLSSEEALLAALEVKRQHPMLDARLETTLHHLALTYETYNDQRGKVNPPIRAQSDVEALWRGVVRGEIDWVCSDHACCSEEHKEGDLWNALPGFGGTALVYPFMLTEGRRRGLSFERIVDLVATNPAKAYGLAPRKGAISVGADADLVVVDMNAAHEVTTERLLSAQDHTPFEGMELTGWPIRTLLRGRTAFADGEPVGDPQGAYLKRPLPAGQFITAP</sequence>